<evidence type="ECO:0000256" key="1">
    <source>
        <dbReference type="ARBA" id="ARBA00022729"/>
    </source>
</evidence>
<dbReference type="Gene3D" id="2.40.128.130">
    <property type="entry name" value="Autotransporter beta-domain"/>
    <property type="match status" value="1"/>
</dbReference>
<dbReference type="PANTHER" id="PTHR35037">
    <property type="entry name" value="C-TERMINAL REGION OF AIDA-LIKE PROTEIN"/>
    <property type="match status" value="1"/>
</dbReference>
<dbReference type="InterPro" id="IPR012332">
    <property type="entry name" value="Autotransporter_pectin_lyase_C"/>
</dbReference>
<sequence length="2870" mass="275713">MSRARDSKRRELPKFLPAMGVFLALVGAGILPAPAYAACSAVGSNVTCSGAANPLAPSYANGANNLNVTVNNGATLGVLLGVGGNVMTLTGANNTLTNNGQIDVTTLGTGLGVLSSGVVMGNASASTQTIVNNGVIRGSSGVAVALTGMALAVQNGPGGTTNITNTGLISTAGILGATLVGPDAGVLVVYGGGQVNIDNSGTINGRIALDSAAGGNTFTNSGTINGSVSMGRNSTNHFIATTGSSVTAAGGTALQANLGIGATTLTFAATGFVDGGAGGDNTLSLQQGSEATGSIDNSRYINFNHLDVQSGFWTLSGASGATDATLGNGTTAVIDNAASLGTGSIVSNGGAIQASVSGLTLSNAISLTGSGLTVGGTANLGLSGTLSGSGALTQAGTGTLLLSGANNYTGGTDMQSGTVTVGNNAALGSGSVTVSGSATLDSSQSVVVTNQIAVNTGATLTLGGSNALQLGSVISGDGSVAKNGLATVTLTAANTYTGPTTINSGTLALSAGGSLAATAAVNLAGGAAGFDISGANANQTIGSLSGVAGSTITLGANALRFGGATDQSFGGTIGGTGGILKMGSGTQTLTAANTYTGVTTISAGRLALGVGGSLAAASAVVLDTFGASFDISGAGANQAIGGLSGVSGTTVTLGANTLTFGDADNHTFGGWISGSGGIVKQGSGTETLTGALTYFGGTTINEGTLAIGGSGSLSGIGAVNLANAGARFDLSGASAPLTIGALAGATGSGVVLGPNGLAFGDAGNHTFGGTIGGTGGVVKQGSGTETLTGTNTYTGGTTIIGGTLALGAGGSLSDSGAVNLGAPGARLDISTAGANQTIGALAGVAGTTVALGANVLSFGDASDQTFGGAISGTGGITKQGSGIARLTGASTYTGTTTISAGTLALGTGGALAAGGAVDLDTSSARFDISDSGASQTIGALSGVSGTTVTLGANTLSFGGASDQTFGGAIEGTGGVVKQGSGTATLTGANTYSGGTTINAGTLALGAGGSLLGTGAVDLANAGATLDLGGANAPQTIGALTGVAGASVMLGANGLAFGGSGSHTFGGTIGGTGGIVKQGSGTETLTGANTYTGGTTISAGTLALGTGGSLAAGGAVNLSASGASLNISGAGADQTLGALSGVAGTTVSLGANMLSFGDATDQTFNGTITGTAGIVKQGAGSQTLGADNTYSGGTTLMDGTLVVGSNGALGTGALTVSGPASLEAATAVTLANDVVLDSTATLDGSQDLTLAGVVSGGGALVKNGAATLTLSGINTFSGGATLNAGTLTVGNAQSLGLGELTVNGGRLSLGATELTVTSLDGMTGGTIDLGTGNLNISGGGAYSGVLTGAGSLIKSGIDTLTLLGENLYTGGTRVAQGTLSVGYLGTGSVLGNLNVSSGATLAGSGTVGQGGTVIIESGGHLAPGNSIGTLNVAGNLDLNPGAILDFEFGRPGASGNAASATNDRVAVTGNLTLDGTLNIAQSGAPADGTYNVGYYRLMTYGGTLVDNGVSIGTRPVGSNANLAVLAEGGNVDLRVGALGDDTLQTWQGGSGAWNASDLSWLNDAGELPQAWAGNHAVFDGTGGTVTVAGTQSFKSLQFRNGDYILAAPVGTGALDTVAAGSELRVLYGASAEISAPITGPGAVSLTGGGTLTLSGANTYTGGTRIDVGVLQISSDANLGAATGSVALGASILSTTADIDSARAVNLTSNGMLAQAENTTLTLSGMVTGQNLIKIGAGTLRLTGPNSYLGTLVADGTLIGNAASISGDIGNGATVVFDQASDADFARNIGAFGSTAGHMVKRGAGILSLLGGSTLDWTVEAGTLASQLGTQPGGGAAPLALHGGALDIDAGAAFVAQQTAVNRSYAGTLSGAGSFTKTGAGSLTYTGDASGFSGSTAVQAGALILGSDGVRWGGTMNVASGATLGGVGTVGSANSEVVIGAGAHLAPGAQVGVLRVAGDLTLNETAIVDVSLGSPGTAASPSAGRSGRIVVDGDLVLDGTLTLAQSTASADGTAALGYYRLATYAGALTDLGLDIGTTPAIGNATYRIQTGNNRVDLFVGATGDQSLQAWQGGNGVWNTSDQVWINDGGQVPMAWAGGHAVFGNGSAAGTVQVQGNVAIDGIQFVDDGYVLAGNGALDVGAAGAEVRVLADGATIATRIAGAGALTKTEAGTLVLSGQNTYEGGTRVQGGVLRIGSDANLGASTGEVRLAGGTLSVSDSLQTSRVLTVSGTGALDVDDGALLQWRGDWAGQGTLAKTGAGSLMHQGNSSLDLDIAAGRFIAAGSLAGSVAVGSGATLELQSPDSQTLTAAVSGAGSLLKSGTGNVLYNGDGSAFTGNTVVQAGRFSVGSAGSGAVLGGTLQVMSGATLGGSGRIGSTTLAAGATVAPGNSIGTLSVAGDFTFDPASRYEVEVDPGGTDSDLLRATGAVALNGAAVQHVGLNGSYRPDATYTIVSADGGLSGTFGSVSSDYAFLAPSLSYDASNAYLRLVRNDVAFDRLAQTGNQRAVARGAESTGIGSPVYDAIVTQTGDAASIRRAYDQLSGEIHASLRSALLDETQFARGAVNDRLRTAFGLPGAATAPVTAYGDGNAQAAPADARGLVGWAQAYGGWGSLDGQAGQGSSKLDRSAGGVFMGADASVGGNWRVGAMAGYGSSSLKAESLGAKANVDNYTVGVYAGTQADRLGLRLGATQTWHHVDTRRGIDVAGLTDGAKASYRGSTAQVFGEASYALQTGPVSVEPFAGLAYANQRMRGYDEDGTAGLKGKKDSDGTLFSTLGARVSGQFTLGGADATAHGALGWRHAYGSVRPTVTQAFDGGNDFTVAGTPIARDAALVEAGLDLRVGRNTTVGVAYQGQLGDGARQHGVKAQVSVRF</sequence>
<dbReference type="SMART" id="SM00869">
    <property type="entry name" value="Autotransporter"/>
    <property type="match status" value="1"/>
</dbReference>
<dbReference type="InterPro" id="IPR005546">
    <property type="entry name" value="Autotransporte_beta"/>
</dbReference>
<dbReference type="SUPFAM" id="SSF103515">
    <property type="entry name" value="Autotransporter"/>
    <property type="match status" value="1"/>
</dbReference>
<dbReference type="RefSeq" id="WP_066409666.1">
    <property type="nucleotide sequence ID" value="NZ_FKBS01000012.1"/>
</dbReference>
<dbReference type="PROSITE" id="PS51208">
    <property type="entry name" value="AUTOTRANSPORTER"/>
    <property type="match status" value="1"/>
</dbReference>
<dbReference type="GO" id="GO:0016787">
    <property type="term" value="F:hydrolase activity"/>
    <property type="evidence" value="ECO:0007669"/>
    <property type="project" value="UniProtKB-KW"/>
</dbReference>
<dbReference type="InterPro" id="IPR013425">
    <property type="entry name" value="Autotrns_rpt"/>
</dbReference>
<dbReference type="EC" id="3.4.21.-" evidence="3"/>
<dbReference type="InterPro" id="IPR051551">
    <property type="entry name" value="Autotransporter_adhesion"/>
</dbReference>
<dbReference type="GO" id="GO:0019867">
    <property type="term" value="C:outer membrane"/>
    <property type="evidence" value="ECO:0007669"/>
    <property type="project" value="InterPro"/>
</dbReference>
<dbReference type="Gene3D" id="2.160.20.20">
    <property type="match status" value="3"/>
</dbReference>
<evidence type="ECO:0000259" key="2">
    <source>
        <dbReference type="PROSITE" id="PS51208"/>
    </source>
</evidence>
<keyword evidence="3" id="KW-0378">Hydrolase</keyword>
<accession>A0A157M850</accession>
<keyword evidence="1" id="KW-0732">Signal</keyword>
<proteinExistence type="predicted"/>
<dbReference type="Proteomes" id="UP000077037">
    <property type="component" value="Unassembled WGS sequence"/>
</dbReference>
<evidence type="ECO:0000313" key="4">
    <source>
        <dbReference type="Proteomes" id="UP000077037"/>
    </source>
</evidence>
<dbReference type="OrthoDB" id="5760545at2"/>
<evidence type="ECO:0000313" key="3">
    <source>
        <dbReference type="EMBL" id="SAI05168.1"/>
    </source>
</evidence>
<name>A0A157M850_9BORD</name>
<dbReference type="InterPro" id="IPR006315">
    <property type="entry name" value="OM_autotransptr_brl_dom"/>
</dbReference>
<organism evidence="3 4">
    <name type="scientific">Bordetella ansorpii</name>
    <dbReference type="NCBI Taxonomy" id="288768"/>
    <lineage>
        <taxon>Bacteria</taxon>
        <taxon>Pseudomonadati</taxon>
        <taxon>Pseudomonadota</taxon>
        <taxon>Betaproteobacteria</taxon>
        <taxon>Burkholderiales</taxon>
        <taxon>Alcaligenaceae</taxon>
        <taxon>Bordetella</taxon>
    </lineage>
</organism>
<feature type="domain" description="Autotransporter" evidence="2">
    <location>
        <begin position="2593"/>
        <end position="2870"/>
    </location>
</feature>
<reference evidence="3 4" key="1">
    <citation type="submission" date="2016-03" db="EMBL/GenBank/DDBJ databases">
        <authorList>
            <consortium name="Pathogen Informatics"/>
        </authorList>
    </citation>
    <scope>NUCLEOTIDE SEQUENCE [LARGE SCALE GENOMIC DNA]</scope>
    <source>
        <strain evidence="3 4">NCTC13364</strain>
    </source>
</reference>
<dbReference type="NCBIfam" id="TIGR02601">
    <property type="entry name" value="autotrns_rpt"/>
    <property type="match status" value="14"/>
</dbReference>
<dbReference type="InterPro" id="IPR036709">
    <property type="entry name" value="Autotransporte_beta_dom_sf"/>
</dbReference>
<gene>
    <name evidence="3" type="ORF">SAMEA1982600_01080</name>
</gene>
<protein>
    <submittedName>
        <fullName evidence="3">Autotransporter</fullName>
        <ecNumber evidence="3">3.4.21.-</ecNumber>
    </submittedName>
</protein>
<dbReference type="Pfam" id="PF12951">
    <property type="entry name" value="PATR"/>
    <property type="match status" value="15"/>
</dbReference>
<dbReference type="InterPro" id="IPR011050">
    <property type="entry name" value="Pectin_lyase_fold/virulence"/>
</dbReference>
<dbReference type="PANTHER" id="PTHR35037:SF3">
    <property type="entry name" value="C-TERMINAL REGION OF AIDA-LIKE PROTEIN"/>
    <property type="match status" value="1"/>
</dbReference>
<dbReference type="NCBIfam" id="TIGR01414">
    <property type="entry name" value="autotrans_barl"/>
    <property type="match status" value="1"/>
</dbReference>
<dbReference type="EMBL" id="FKBS01000012">
    <property type="protein sequence ID" value="SAI05168.1"/>
    <property type="molecule type" value="Genomic_DNA"/>
</dbReference>
<dbReference type="SUPFAM" id="SSF51126">
    <property type="entry name" value="Pectin lyase-like"/>
    <property type="match status" value="7"/>
</dbReference>